<comment type="caution">
    <text evidence="1">The sequence shown here is derived from an EMBL/GenBank/DDBJ whole genome shotgun (WGS) entry which is preliminary data.</text>
</comment>
<name>A0A426T8A3_STRSU</name>
<reference evidence="1 2" key="2">
    <citation type="submission" date="2018-12" db="EMBL/GenBank/DDBJ databases">
        <title>Whole-genome sequences of fifteen clinical Streptococcus suis strains isolated from pigs between 2006 and 2018.</title>
        <authorList>
            <person name="Stevens M.J.A."/>
            <person name="Cernela N."/>
            <person name="Spoerry Serrano N."/>
            <person name="Schmitt S."/>
            <person name="Schrenzel J."/>
            <person name="Stephan R."/>
        </authorList>
    </citation>
    <scope>NUCLEOTIDE SEQUENCE [LARGE SCALE GENOMIC DNA]</scope>
    <source>
        <strain evidence="1 2">SS1014</strain>
    </source>
</reference>
<dbReference type="EMBL" id="RSDG01000004">
    <property type="protein sequence ID" value="RRR50145.1"/>
    <property type="molecule type" value="Genomic_DNA"/>
</dbReference>
<sequence length="32" mass="3721">MKIKNRLGDADVDRTDVHQIKSTTSAFDFRRV</sequence>
<organism evidence="1 2">
    <name type="scientific">Streptococcus suis</name>
    <dbReference type="NCBI Taxonomy" id="1307"/>
    <lineage>
        <taxon>Bacteria</taxon>
        <taxon>Bacillati</taxon>
        <taxon>Bacillota</taxon>
        <taxon>Bacilli</taxon>
        <taxon>Lactobacillales</taxon>
        <taxon>Streptococcaceae</taxon>
        <taxon>Streptococcus</taxon>
    </lineage>
</organism>
<evidence type="ECO:0000313" key="2">
    <source>
        <dbReference type="Proteomes" id="UP000273973"/>
    </source>
</evidence>
<gene>
    <name evidence="1" type="ORF">EJA00_01250</name>
</gene>
<reference evidence="1 2" key="1">
    <citation type="submission" date="2018-11" db="EMBL/GenBank/DDBJ databases">
        <authorList>
            <person name="Stevens M.J."/>
            <person name="Cernela N."/>
            <person name="Spoerry Serrano N."/>
            <person name="Schmitt S."/>
            <person name="Schrenzel J."/>
            <person name="Stephan R."/>
        </authorList>
    </citation>
    <scope>NUCLEOTIDE SEQUENCE [LARGE SCALE GENOMIC DNA]</scope>
    <source>
        <strain evidence="1 2">SS1014</strain>
    </source>
</reference>
<evidence type="ECO:0000313" key="1">
    <source>
        <dbReference type="EMBL" id="RRR50145.1"/>
    </source>
</evidence>
<dbReference type="Proteomes" id="UP000273973">
    <property type="component" value="Unassembled WGS sequence"/>
</dbReference>
<accession>A0A426T8A3</accession>
<proteinExistence type="predicted"/>
<dbReference type="AlphaFoldDB" id="A0A426T8A3"/>
<protein>
    <submittedName>
        <fullName evidence="1">Uncharacterized protein</fullName>
    </submittedName>
</protein>